<evidence type="ECO:0000313" key="11">
    <source>
        <dbReference type="Proteomes" id="UP000181909"/>
    </source>
</evidence>
<dbReference type="GO" id="GO:0005524">
    <property type="term" value="F:ATP binding"/>
    <property type="evidence" value="ECO:0007669"/>
    <property type="project" value="UniProtKB-KW"/>
</dbReference>
<evidence type="ECO:0000256" key="7">
    <source>
        <dbReference type="SAM" id="Phobius"/>
    </source>
</evidence>
<evidence type="ECO:0000259" key="8">
    <source>
        <dbReference type="PROSITE" id="PS50893"/>
    </source>
</evidence>
<dbReference type="InterPro" id="IPR017871">
    <property type="entry name" value="ABC_transporter-like_CS"/>
</dbReference>
<name>A0A1K2F1Z2_STRAR</name>
<dbReference type="SUPFAM" id="SSF90123">
    <property type="entry name" value="ABC transporter transmembrane region"/>
    <property type="match status" value="1"/>
</dbReference>
<dbReference type="AlphaFoldDB" id="A0A1K2F1Z2"/>
<sequence>MSHDIRYGNGAAWPGTRLRSSVARGVAAGALAVRAAPTTLALHVVVALVGGAQPVVIAWLTKLVLDDVAAGARTATLLPLAASLGAAGLVAAVLPQLTQYLRAEFNRAVGLLAQDRLFGAVDRLVGLAQFEDPRFLDRVRLARDAGGSGPGQVVDGTLGLFQAVVTITGFLASLLLLSPMMTGLVLLAGVPTLAAELALSRRRARMYWDLGPVERRELFYSQLLTSVEAAKEIRLFGIGTFLRGRMLADRRTVNASLRTMDRREAMVQSGLGGFAALVAGGGLLWAVSATQSGGLSVGDVAIFVAAVAGIQGAVAVLALEIARTHQSLLMFDHYLSVIRCPPDLPVAPNPRPLPPLRDAIEFRDVWFRYSPEHAWILRGVTLRVPYGKALALIGLNGAGKSTLIKLLCRYYDPTRGAILWDGTDLREIDPADLRHRIGAVFQDYMEYDMTAAENIALGDLSSLDDRERIHTAARRADLHDRLTELPRGYDTLLSRMFFMDMDRDTSLSADGEKGTPQTGLELSGGQWQRLALARAFLRDQRDLMILDEPSAGLDAEAEAEIHSSLTQYRAGRTSLLISHRLGAVRDADMIAVLADGRILEQGDHASLTAMGGEYARLFALQASGYRDNAT</sequence>
<reference evidence="10 11" key="1">
    <citation type="submission" date="2016-11" db="EMBL/GenBank/DDBJ databases">
        <authorList>
            <person name="Jaros S."/>
            <person name="Januszkiewicz K."/>
            <person name="Wedrychowicz H."/>
        </authorList>
    </citation>
    <scope>NUCLEOTIDE SEQUENCE [LARGE SCALE GENOMIC DNA]</scope>
    <source>
        <strain evidence="10 11">OK807</strain>
    </source>
</reference>
<feature type="domain" description="ABC transporter" evidence="8">
    <location>
        <begin position="360"/>
        <end position="620"/>
    </location>
</feature>
<keyword evidence="6 7" id="KW-0472">Membrane</keyword>
<dbReference type="SMART" id="SM00382">
    <property type="entry name" value="AAA"/>
    <property type="match status" value="1"/>
</dbReference>
<dbReference type="EMBL" id="FPJO01000028">
    <property type="protein sequence ID" value="SFY41769.1"/>
    <property type="molecule type" value="Genomic_DNA"/>
</dbReference>
<dbReference type="InterPro" id="IPR027417">
    <property type="entry name" value="P-loop_NTPase"/>
</dbReference>
<gene>
    <name evidence="10" type="ORF">SAMN02787144_102862</name>
</gene>
<evidence type="ECO:0000256" key="2">
    <source>
        <dbReference type="ARBA" id="ARBA00022692"/>
    </source>
</evidence>
<dbReference type="RefSeq" id="WP_079179732.1">
    <property type="nucleotide sequence ID" value="NZ_CP108278.1"/>
</dbReference>
<keyword evidence="2 7" id="KW-0812">Transmembrane</keyword>
<evidence type="ECO:0000256" key="6">
    <source>
        <dbReference type="ARBA" id="ARBA00023136"/>
    </source>
</evidence>
<feature type="transmembrane region" description="Helical" evidence="7">
    <location>
        <begin position="265"/>
        <end position="288"/>
    </location>
</feature>
<evidence type="ECO:0000259" key="9">
    <source>
        <dbReference type="PROSITE" id="PS50929"/>
    </source>
</evidence>
<evidence type="ECO:0000313" key="10">
    <source>
        <dbReference type="EMBL" id="SFY41769.1"/>
    </source>
</evidence>
<feature type="transmembrane region" description="Helical" evidence="7">
    <location>
        <begin position="77"/>
        <end position="97"/>
    </location>
</feature>
<dbReference type="GO" id="GO:0140359">
    <property type="term" value="F:ABC-type transporter activity"/>
    <property type="evidence" value="ECO:0007669"/>
    <property type="project" value="InterPro"/>
</dbReference>
<accession>A0A1K2F1Z2</accession>
<feature type="transmembrane region" description="Helical" evidence="7">
    <location>
        <begin position="170"/>
        <end position="199"/>
    </location>
</feature>
<dbReference type="SUPFAM" id="SSF52540">
    <property type="entry name" value="P-loop containing nucleoside triphosphate hydrolases"/>
    <property type="match status" value="1"/>
</dbReference>
<organism evidence="10 11">
    <name type="scientific">Streptomyces atratus</name>
    <dbReference type="NCBI Taxonomy" id="1893"/>
    <lineage>
        <taxon>Bacteria</taxon>
        <taxon>Bacillati</taxon>
        <taxon>Actinomycetota</taxon>
        <taxon>Actinomycetes</taxon>
        <taxon>Kitasatosporales</taxon>
        <taxon>Streptomycetaceae</taxon>
        <taxon>Streptomyces</taxon>
    </lineage>
</organism>
<feature type="domain" description="ABC transmembrane type-1" evidence="9">
    <location>
        <begin position="41"/>
        <end position="326"/>
    </location>
</feature>
<dbReference type="PROSITE" id="PS00211">
    <property type="entry name" value="ABC_TRANSPORTER_1"/>
    <property type="match status" value="1"/>
</dbReference>
<evidence type="ECO:0000256" key="5">
    <source>
        <dbReference type="ARBA" id="ARBA00022989"/>
    </source>
</evidence>
<dbReference type="STRING" id="1893.SAMN02787144_102862"/>
<evidence type="ECO:0000256" key="3">
    <source>
        <dbReference type="ARBA" id="ARBA00022741"/>
    </source>
</evidence>
<protein>
    <submittedName>
        <fullName evidence="10">ATP-binding cassette, subfamily B</fullName>
    </submittedName>
</protein>
<dbReference type="GO" id="GO:0034040">
    <property type="term" value="F:ATPase-coupled lipid transmembrane transporter activity"/>
    <property type="evidence" value="ECO:0007669"/>
    <property type="project" value="TreeGrafter"/>
</dbReference>
<keyword evidence="5 7" id="KW-1133">Transmembrane helix</keyword>
<dbReference type="InterPro" id="IPR003439">
    <property type="entry name" value="ABC_transporter-like_ATP-bd"/>
</dbReference>
<dbReference type="GO" id="GO:0016887">
    <property type="term" value="F:ATP hydrolysis activity"/>
    <property type="evidence" value="ECO:0007669"/>
    <property type="project" value="InterPro"/>
</dbReference>
<dbReference type="PANTHER" id="PTHR24221">
    <property type="entry name" value="ATP-BINDING CASSETTE SUB-FAMILY B"/>
    <property type="match status" value="1"/>
</dbReference>
<dbReference type="PANTHER" id="PTHR24221:SF654">
    <property type="entry name" value="ATP-BINDING CASSETTE SUB-FAMILY B MEMBER 6"/>
    <property type="match status" value="1"/>
</dbReference>
<dbReference type="InterPro" id="IPR011527">
    <property type="entry name" value="ABC1_TM_dom"/>
</dbReference>
<dbReference type="OrthoDB" id="9806127at2"/>
<keyword evidence="3" id="KW-0547">Nucleotide-binding</keyword>
<dbReference type="InterPro" id="IPR036640">
    <property type="entry name" value="ABC1_TM_sf"/>
</dbReference>
<dbReference type="Gene3D" id="1.20.1560.10">
    <property type="entry name" value="ABC transporter type 1, transmembrane domain"/>
    <property type="match status" value="1"/>
</dbReference>
<dbReference type="Gene3D" id="3.40.50.300">
    <property type="entry name" value="P-loop containing nucleotide triphosphate hydrolases"/>
    <property type="match status" value="1"/>
</dbReference>
<comment type="subcellular location">
    <subcellularLocation>
        <location evidence="1">Cell membrane</location>
        <topology evidence="1">Multi-pass membrane protein</topology>
    </subcellularLocation>
</comment>
<dbReference type="InterPro" id="IPR003593">
    <property type="entry name" value="AAA+_ATPase"/>
</dbReference>
<dbReference type="GO" id="GO:0005886">
    <property type="term" value="C:plasma membrane"/>
    <property type="evidence" value="ECO:0007669"/>
    <property type="project" value="UniProtKB-SubCell"/>
</dbReference>
<dbReference type="PROSITE" id="PS50929">
    <property type="entry name" value="ABC_TM1F"/>
    <property type="match status" value="1"/>
</dbReference>
<feature type="transmembrane region" description="Helical" evidence="7">
    <location>
        <begin position="40"/>
        <end position="65"/>
    </location>
</feature>
<proteinExistence type="predicted"/>
<dbReference type="Proteomes" id="UP000181909">
    <property type="component" value="Unassembled WGS sequence"/>
</dbReference>
<dbReference type="InterPro" id="IPR039421">
    <property type="entry name" value="Type_1_exporter"/>
</dbReference>
<dbReference type="Pfam" id="PF00005">
    <property type="entry name" value="ABC_tran"/>
    <property type="match status" value="1"/>
</dbReference>
<dbReference type="PROSITE" id="PS50893">
    <property type="entry name" value="ABC_TRANSPORTER_2"/>
    <property type="match status" value="1"/>
</dbReference>
<evidence type="ECO:0000256" key="4">
    <source>
        <dbReference type="ARBA" id="ARBA00022840"/>
    </source>
</evidence>
<feature type="transmembrane region" description="Helical" evidence="7">
    <location>
        <begin position="300"/>
        <end position="322"/>
    </location>
</feature>
<evidence type="ECO:0000256" key="1">
    <source>
        <dbReference type="ARBA" id="ARBA00004651"/>
    </source>
</evidence>
<keyword evidence="4 10" id="KW-0067">ATP-binding</keyword>